<dbReference type="GO" id="GO:0009295">
    <property type="term" value="C:nucleoid"/>
    <property type="evidence" value="ECO:0007669"/>
    <property type="project" value="UniProtKB-SubCell"/>
</dbReference>
<keyword evidence="5 7" id="KW-0238">DNA-binding</keyword>
<keyword evidence="2 7" id="KW-0963">Cytoplasm</keyword>
<dbReference type="InterPro" id="IPR020603">
    <property type="entry name" value="MraZ_dom"/>
</dbReference>
<evidence type="ECO:0000256" key="4">
    <source>
        <dbReference type="ARBA" id="ARBA00023015"/>
    </source>
</evidence>
<comment type="caution">
    <text evidence="9">The sequence shown here is derived from an EMBL/GenBank/DDBJ whole genome shotgun (WGS) entry which is preliminary data.</text>
</comment>
<dbReference type="InterPro" id="IPR003444">
    <property type="entry name" value="MraZ"/>
</dbReference>
<keyword evidence="6 7" id="KW-0804">Transcription</keyword>
<dbReference type="EMBL" id="MFQA01000042">
    <property type="protein sequence ID" value="OGH68453.1"/>
    <property type="molecule type" value="Genomic_DNA"/>
</dbReference>
<dbReference type="InterPro" id="IPR007159">
    <property type="entry name" value="SpoVT-AbrB_dom"/>
</dbReference>
<feature type="domain" description="SpoVT-AbrB" evidence="8">
    <location>
        <begin position="76"/>
        <end position="119"/>
    </location>
</feature>
<dbReference type="InterPro" id="IPR035644">
    <property type="entry name" value="MraZ_C"/>
</dbReference>
<dbReference type="GO" id="GO:0000976">
    <property type="term" value="F:transcription cis-regulatory region binding"/>
    <property type="evidence" value="ECO:0007669"/>
    <property type="project" value="TreeGrafter"/>
</dbReference>
<dbReference type="GO" id="GO:2000143">
    <property type="term" value="P:negative regulation of DNA-templated transcription initiation"/>
    <property type="evidence" value="ECO:0007669"/>
    <property type="project" value="TreeGrafter"/>
</dbReference>
<keyword evidence="9" id="KW-0131">Cell cycle</keyword>
<dbReference type="CDD" id="cd16320">
    <property type="entry name" value="MraZ_N"/>
    <property type="match status" value="1"/>
</dbReference>
<dbReference type="GO" id="GO:0051301">
    <property type="term" value="P:cell division"/>
    <property type="evidence" value="ECO:0007669"/>
    <property type="project" value="UniProtKB-KW"/>
</dbReference>
<keyword evidence="3" id="KW-0677">Repeat</keyword>
<feature type="domain" description="SpoVT-AbrB" evidence="8">
    <location>
        <begin position="5"/>
        <end position="47"/>
    </location>
</feature>
<evidence type="ECO:0000313" key="9">
    <source>
        <dbReference type="EMBL" id="OGH68453.1"/>
    </source>
</evidence>
<dbReference type="Proteomes" id="UP000176413">
    <property type="component" value="Unassembled WGS sequence"/>
</dbReference>
<sequence length="143" mass="16113">MFIGEYSHNLDDKGRLAVPVKFRRDLSKGAVVTRGLDNCLFVYTKTEWEKLATKLASLPISQANSRAFSRLMLAGAMDVEIDKQGRMVLPEYLRNFAQLQKAVVIAGLYNRLEIWDATKWSHYKGQTEAESGSIAERMAELGV</sequence>
<evidence type="ECO:0000256" key="1">
    <source>
        <dbReference type="ARBA" id="ARBA00013860"/>
    </source>
</evidence>
<accession>A0A1F6MAA2</accession>
<evidence type="ECO:0000313" key="10">
    <source>
        <dbReference type="Proteomes" id="UP000176413"/>
    </source>
</evidence>
<dbReference type="CDD" id="cd16321">
    <property type="entry name" value="MraZ_C"/>
    <property type="match status" value="1"/>
</dbReference>
<organism evidence="9 10">
    <name type="scientific">Candidatus Magasanikbacteria bacterium RIFCSPHIGHO2_02_FULL_45_10</name>
    <dbReference type="NCBI Taxonomy" id="1798679"/>
    <lineage>
        <taxon>Bacteria</taxon>
        <taxon>Candidatus Magasanikiibacteriota</taxon>
    </lineage>
</organism>
<evidence type="ECO:0000256" key="5">
    <source>
        <dbReference type="ARBA" id="ARBA00023125"/>
    </source>
</evidence>
<evidence type="ECO:0000256" key="3">
    <source>
        <dbReference type="ARBA" id="ARBA00022737"/>
    </source>
</evidence>
<keyword evidence="4 7" id="KW-0805">Transcription regulation</keyword>
<evidence type="ECO:0000256" key="6">
    <source>
        <dbReference type="ARBA" id="ARBA00023163"/>
    </source>
</evidence>
<evidence type="ECO:0000256" key="2">
    <source>
        <dbReference type="ARBA" id="ARBA00022490"/>
    </source>
</evidence>
<evidence type="ECO:0000256" key="7">
    <source>
        <dbReference type="HAMAP-Rule" id="MF_01008"/>
    </source>
</evidence>
<reference evidence="9 10" key="1">
    <citation type="journal article" date="2016" name="Nat. Commun.">
        <title>Thousands of microbial genomes shed light on interconnected biogeochemical processes in an aquifer system.</title>
        <authorList>
            <person name="Anantharaman K."/>
            <person name="Brown C.T."/>
            <person name="Hug L.A."/>
            <person name="Sharon I."/>
            <person name="Castelle C.J."/>
            <person name="Probst A.J."/>
            <person name="Thomas B.C."/>
            <person name="Singh A."/>
            <person name="Wilkins M.J."/>
            <person name="Karaoz U."/>
            <person name="Brodie E.L."/>
            <person name="Williams K.H."/>
            <person name="Hubbard S.S."/>
            <person name="Banfield J.F."/>
        </authorList>
    </citation>
    <scope>NUCLEOTIDE SEQUENCE [LARGE SCALE GENOMIC DNA]</scope>
</reference>
<comment type="subunit">
    <text evidence="7">Forms oligomers.</text>
</comment>
<dbReference type="PANTHER" id="PTHR34701:SF1">
    <property type="entry name" value="TRANSCRIPTIONAL REGULATOR MRAZ"/>
    <property type="match status" value="1"/>
</dbReference>
<dbReference type="InterPro" id="IPR035642">
    <property type="entry name" value="MraZ_N"/>
</dbReference>
<comment type="similarity">
    <text evidence="7">Belongs to the MraZ family.</text>
</comment>
<keyword evidence="9" id="KW-0132">Cell division</keyword>
<dbReference type="InterPro" id="IPR037914">
    <property type="entry name" value="SpoVT-AbrB_sf"/>
</dbReference>
<protein>
    <recommendedName>
        <fullName evidence="1 7">Transcriptional regulator MraZ</fullName>
    </recommendedName>
</protein>
<dbReference type="NCBIfam" id="TIGR00242">
    <property type="entry name" value="division/cell wall cluster transcriptional repressor MraZ"/>
    <property type="match status" value="1"/>
</dbReference>
<dbReference type="PROSITE" id="PS51740">
    <property type="entry name" value="SPOVT_ABRB"/>
    <property type="match status" value="2"/>
</dbReference>
<dbReference type="AlphaFoldDB" id="A0A1F6MAA2"/>
<dbReference type="Pfam" id="PF02381">
    <property type="entry name" value="MraZ"/>
    <property type="match status" value="2"/>
</dbReference>
<dbReference type="InterPro" id="IPR038619">
    <property type="entry name" value="MraZ_sf"/>
</dbReference>
<comment type="subcellular location">
    <subcellularLocation>
        <location evidence="7">Cytoplasm</location>
        <location evidence="7">Nucleoid</location>
    </subcellularLocation>
</comment>
<name>A0A1F6MAA2_9BACT</name>
<evidence type="ECO:0000259" key="8">
    <source>
        <dbReference type="PROSITE" id="PS51740"/>
    </source>
</evidence>
<gene>
    <name evidence="7" type="primary">mraZ</name>
    <name evidence="9" type="ORF">A3D53_03405</name>
</gene>
<dbReference type="GO" id="GO:0003700">
    <property type="term" value="F:DNA-binding transcription factor activity"/>
    <property type="evidence" value="ECO:0007669"/>
    <property type="project" value="UniProtKB-UniRule"/>
</dbReference>
<dbReference type="HAMAP" id="MF_01008">
    <property type="entry name" value="MraZ"/>
    <property type="match status" value="1"/>
</dbReference>
<dbReference type="Gene3D" id="3.40.1550.20">
    <property type="entry name" value="Transcriptional regulator MraZ domain"/>
    <property type="match status" value="1"/>
</dbReference>
<dbReference type="PANTHER" id="PTHR34701">
    <property type="entry name" value="TRANSCRIPTIONAL REGULATOR MRAZ"/>
    <property type="match status" value="1"/>
</dbReference>
<dbReference type="GO" id="GO:0005737">
    <property type="term" value="C:cytoplasm"/>
    <property type="evidence" value="ECO:0007669"/>
    <property type="project" value="UniProtKB-UniRule"/>
</dbReference>
<dbReference type="SUPFAM" id="SSF89447">
    <property type="entry name" value="AbrB/MazE/MraZ-like"/>
    <property type="match status" value="1"/>
</dbReference>
<proteinExistence type="inferred from homology"/>